<sequence>MSTAEPRRGVDLAALRGWLDASHPGLVTGDLTAERIVGGKSNLTYVLGDGTHRWVLRRPPIGHVLATAHDMGREYTVLGALRATAVPVPGTVAHCPDPAVLGAPFYLMSYVDGTVYRSAAQTAVLDPARARTVAHALMDTLADLHDVEPGAVGLEGFGRPDGFLGRQLRRWKTQLDASRGREIPGIDELHAALAADVPDSGRPAIVHGDYRLDNVLVAADDTIAAVLDWEMATLGDPLTDLGVFLVYWTGLAHLPANAVSDAVTDNFPGGPELIERYAARRAVDLSRLHWYTAFGFFKLAVIAEGIHHRYTAGQTVGGGFDRIGEVVAPLVGLGHAALAEDKGH</sequence>
<evidence type="ECO:0000313" key="2">
    <source>
        <dbReference type="EMBL" id="MBG6141503.1"/>
    </source>
</evidence>
<dbReference type="Pfam" id="PF01636">
    <property type="entry name" value="APH"/>
    <property type="match status" value="1"/>
</dbReference>
<gene>
    <name evidence="2" type="ORF">IW245_007697</name>
</gene>
<dbReference type="Gene3D" id="3.90.1200.10">
    <property type="match status" value="1"/>
</dbReference>
<dbReference type="PANTHER" id="PTHR47829:SF1">
    <property type="entry name" value="HAD FAMILY PHOSPHATASE"/>
    <property type="match status" value="1"/>
</dbReference>
<dbReference type="Proteomes" id="UP000622552">
    <property type="component" value="Unassembled WGS sequence"/>
</dbReference>
<feature type="domain" description="Aminoglycoside phosphotransferase" evidence="1">
    <location>
        <begin position="33"/>
        <end position="249"/>
    </location>
</feature>
<accession>A0A8J7GQK3</accession>
<reference evidence="2" key="1">
    <citation type="submission" date="2020-11" db="EMBL/GenBank/DDBJ databases">
        <title>Sequencing the genomes of 1000 actinobacteria strains.</title>
        <authorList>
            <person name="Klenk H.-P."/>
        </authorList>
    </citation>
    <scope>NUCLEOTIDE SEQUENCE</scope>
    <source>
        <strain evidence="2">DSM 45356</strain>
    </source>
</reference>
<dbReference type="CDD" id="cd05154">
    <property type="entry name" value="ACAD10_11_N-like"/>
    <property type="match status" value="1"/>
</dbReference>
<dbReference type="SUPFAM" id="SSF56112">
    <property type="entry name" value="Protein kinase-like (PK-like)"/>
    <property type="match status" value="1"/>
</dbReference>
<dbReference type="AlphaFoldDB" id="A0A8J7GQK3"/>
<keyword evidence="2" id="KW-0418">Kinase</keyword>
<dbReference type="PANTHER" id="PTHR47829">
    <property type="entry name" value="HYDROLASE, PUTATIVE (AFU_ORTHOLOGUE AFUA_1G12880)-RELATED"/>
    <property type="match status" value="1"/>
</dbReference>
<dbReference type="InterPro" id="IPR041726">
    <property type="entry name" value="ACAD10_11_N"/>
</dbReference>
<evidence type="ECO:0000313" key="3">
    <source>
        <dbReference type="Proteomes" id="UP000622552"/>
    </source>
</evidence>
<organism evidence="2 3">
    <name type="scientific">Longispora fulva</name>
    <dbReference type="NCBI Taxonomy" id="619741"/>
    <lineage>
        <taxon>Bacteria</taxon>
        <taxon>Bacillati</taxon>
        <taxon>Actinomycetota</taxon>
        <taxon>Actinomycetes</taxon>
        <taxon>Micromonosporales</taxon>
        <taxon>Micromonosporaceae</taxon>
        <taxon>Longispora</taxon>
    </lineage>
</organism>
<dbReference type="RefSeq" id="WP_197007905.1">
    <property type="nucleotide sequence ID" value="NZ_BONS01000013.1"/>
</dbReference>
<name>A0A8J7GQK3_9ACTN</name>
<proteinExistence type="predicted"/>
<comment type="caution">
    <text evidence="2">The sequence shown here is derived from an EMBL/GenBank/DDBJ whole genome shotgun (WGS) entry which is preliminary data.</text>
</comment>
<dbReference type="InterPro" id="IPR052898">
    <property type="entry name" value="ACAD10-like"/>
</dbReference>
<keyword evidence="3" id="KW-1185">Reference proteome</keyword>
<dbReference type="GO" id="GO:0016301">
    <property type="term" value="F:kinase activity"/>
    <property type="evidence" value="ECO:0007669"/>
    <property type="project" value="UniProtKB-KW"/>
</dbReference>
<dbReference type="InterPro" id="IPR011009">
    <property type="entry name" value="Kinase-like_dom_sf"/>
</dbReference>
<protein>
    <submittedName>
        <fullName evidence="2">Aminoglycoside phosphotransferase (APT) family kinase protein</fullName>
    </submittedName>
</protein>
<dbReference type="InterPro" id="IPR002575">
    <property type="entry name" value="Aminoglycoside_PTrfase"/>
</dbReference>
<dbReference type="Gene3D" id="3.30.200.20">
    <property type="entry name" value="Phosphorylase Kinase, domain 1"/>
    <property type="match status" value="1"/>
</dbReference>
<evidence type="ECO:0000259" key="1">
    <source>
        <dbReference type="Pfam" id="PF01636"/>
    </source>
</evidence>
<dbReference type="EMBL" id="JADOUF010000001">
    <property type="protein sequence ID" value="MBG6141503.1"/>
    <property type="molecule type" value="Genomic_DNA"/>
</dbReference>
<keyword evidence="2" id="KW-0808">Transferase</keyword>